<name>A0AAE0RYJ2_9BIVA</name>
<reference evidence="1" key="3">
    <citation type="submission" date="2023-05" db="EMBL/GenBank/DDBJ databases">
        <authorList>
            <person name="Smith C.H."/>
        </authorList>
    </citation>
    <scope>NUCLEOTIDE SEQUENCE</scope>
    <source>
        <strain evidence="1">CHS0354</strain>
        <tissue evidence="1">Mantle</tissue>
    </source>
</reference>
<protein>
    <submittedName>
        <fullName evidence="1">Uncharacterized protein</fullName>
    </submittedName>
</protein>
<accession>A0AAE0RYJ2</accession>
<evidence type="ECO:0000313" key="1">
    <source>
        <dbReference type="EMBL" id="KAK3581809.1"/>
    </source>
</evidence>
<dbReference type="Proteomes" id="UP001195483">
    <property type="component" value="Unassembled WGS sequence"/>
</dbReference>
<proteinExistence type="predicted"/>
<reference evidence="1" key="1">
    <citation type="journal article" date="2021" name="Genome Biol. Evol.">
        <title>A High-Quality Reference Genome for a Parasitic Bivalve with Doubly Uniparental Inheritance (Bivalvia: Unionida).</title>
        <authorList>
            <person name="Smith C.H."/>
        </authorList>
    </citation>
    <scope>NUCLEOTIDE SEQUENCE</scope>
    <source>
        <strain evidence="1">CHS0354</strain>
    </source>
</reference>
<dbReference type="EMBL" id="JAEAOA010001728">
    <property type="protein sequence ID" value="KAK3581809.1"/>
    <property type="molecule type" value="Genomic_DNA"/>
</dbReference>
<gene>
    <name evidence="1" type="ORF">CHS0354_028816</name>
</gene>
<organism evidence="1 2">
    <name type="scientific">Potamilus streckersoni</name>
    <dbReference type="NCBI Taxonomy" id="2493646"/>
    <lineage>
        <taxon>Eukaryota</taxon>
        <taxon>Metazoa</taxon>
        <taxon>Spiralia</taxon>
        <taxon>Lophotrochozoa</taxon>
        <taxon>Mollusca</taxon>
        <taxon>Bivalvia</taxon>
        <taxon>Autobranchia</taxon>
        <taxon>Heteroconchia</taxon>
        <taxon>Palaeoheterodonta</taxon>
        <taxon>Unionida</taxon>
        <taxon>Unionoidea</taxon>
        <taxon>Unionidae</taxon>
        <taxon>Ambleminae</taxon>
        <taxon>Lampsilini</taxon>
        <taxon>Potamilus</taxon>
    </lineage>
</organism>
<evidence type="ECO:0000313" key="2">
    <source>
        <dbReference type="Proteomes" id="UP001195483"/>
    </source>
</evidence>
<reference evidence="1" key="2">
    <citation type="journal article" date="2021" name="Genome Biol. Evol.">
        <title>Developing a high-quality reference genome for a parasitic bivalve with doubly uniparental inheritance (Bivalvia: Unionida).</title>
        <authorList>
            <person name="Smith C.H."/>
        </authorList>
    </citation>
    <scope>NUCLEOTIDE SEQUENCE</scope>
    <source>
        <strain evidence="1">CHS0354</strain>
        <tissue evidence="1">Mantle</tissue>
    </source>
</reference>
<sequence>MMVYKMSNQQIAADLLRRASDALSSATTVPCAASTTGFSTPRPVSEINENLRNIFAPYSQPRNAARFPNPRRGNGRGRAMEPVSYWTHRFCLLASTSGDSVPTRDERKRLYDAGLGDKKINFCKDSDPAYFRTKLEESFPKLKSGGGFELLRSGISSRVFLERIRMPHGGYTSAYLADESNLGQAVCYIRPIQRDLDLSAITDCQEVQVDAQKEECLTCGQMIAVGMLRKHDDCEECPSPSKRRSQTTICQYACTTDNADKPAASKK</sequence>
<comment type="caution">
    <text evidence="1">The sequence shown here is derived from an EMBL/GenBank/DDBJ whole genome shotgun (WGS) entry which is preliminary data.</text>
</comment>
<keyword evidence="2" id="KW-1185">Reference proteome</keyword>
<dbReference type="AlphaFoldDB" id="A0AAE0RYJ2"/>